<dbReference type="InterPro" id="IPR036271">
    <property type="entry name" value="Tet_transcr_reg_TetR-rel_C_sf"/>
</dbReference>
<gene>
    <name evidence="6" type="ORF">NS319_16405</name>
</gene>
<keyword evidence="1" id="KW-0805">Transcription regulation</keyword>
<name>A0A147HSR4_9SPHN</name>
<dbReference type="AlphaFoldDB" id="A0A147HSR4"/>
<dbReference type="GO" id="GO:0000976">
    <property type="term" value="F:transcription cis-regulatory region binding"/>
    <property type="evidence" value="ECO:0007669"/>
    <property type="project" value="TreeGrafter"/>
</dbReference>
<dbReference type="Proteomes" id="UP000072867">
    <property type="component" value="Unassembled WGS sequence"/>
</dbReference>
<dbReference type="PATRIC" id="fig|33051.3.peg.823"/>
<dbReference type="SUPFAM" id="SSF48498">
    <property type="entry name" value="Tetracyclin repressor-like, C-terminal domain"/>
    <property type="match status" value="1"/>
</dbReference>
<evidence type="ECO:0000256" key="2">
    <source>
        <dbReference type="ARBA" id="ARBA00023125"/>
    </source>
</evidence>
<keyword evidence="3" id="KW-0804">Transcription</keyword>
<protein>
    <submittedName>
        <fullName evidence="6">TetR family transcriptional regulator</fullName>
    </submittedName>
</protein>
<dbReference type="SUPFAM" id="SSF46689">
    <property type="entry name" value="Homeodomain-like"/>
    <property type="match status" value="1"/>
</dbReference>
<evidence type="ECO:0000259" key="5">
    <source>
        <dbReference type="PROSITE" id="PS50977"/>
    </source>
</evidence>
<evidence type="ECO:0000256" key="1">
    <source>
        <dbReference type="ARBA" id="ARBA00023015"/>
    </source>
</evidence>
<dbReference type="PANTHER" id="PTHR30055">
    <property type="entry name" value="HTH-TYPE TRANSCRIPTIONAL REGULATOR RUTR"/>
    <property type="match status" value="1"/>
</dbReference>
<feature type="DNA-binding region" description="H-T-H motif" evidence="4">
    <location>
        <begin position="47"/>
        <end position="66"/>
    </location>
</feature>
<reference evidence="6 7" key="1">
    <citation type="journal article" date="2016" name="Front. Microbiol.">
        <title>Genomic Resource of Rice Seed Associated Bacteria.</title>
        <authorList>
            <person name="Midha S."/>
            <person name="Bansal K."/>
            <person name="Sharma S."/>
            <person name="Kumar N."/>
            <person name="Patil P.P."/>
            <person name="Chaudhry V."/>
            <person name="Patil P.B."/>
        </authorList>
    </citation>
    <scope>NUCLEOTIDE SEQUENCE [LARGE SCALE GENOMIC DNA]</scope>
    <source>
        <strain evidence="6 7">NS319</strain>
    </source>
</reference>
<organism evidence="6 7">
    <name type="scientific">Sphingomonas sanguinis</name>
    <dbReference type="NCBI Taxonomy" id="33051"/>
    <lineage>
        <taxon>Bacteria</taxon>
        <taxon>Pseudomonadati</taxon>
        <taxon>Pseudomonadota</taxon>
        <taxon>Alphaproteobacteria</taxon>
        <taxon>Sphingomonadales</taxon>
        <taxon>Sphingomonadaceae</taxon>
        <taxon>Sphingomonas</taxon>
    </lineage>
</organism>
<evidence type="ECO:0000256" key="3">
    <source>
        <dbReference type="ARBA" id="ARBA00023163"/>
    </source>
</evidence>
<accession>A0A147HSR4</accession>
<evidence type="ECO:0000313" key="7">
    <source>
        <dbReference type="Proteomes" id="UP000072867"/>
    </source>
</evidence>
<dbReference type="InterPro" id="IPR011075">
    <property type="entry name" value="TetR_C"/>
</dbReference>
<evidence type="ECO:0000313" key="6">
    <source>
        <dbReference type="EMBL" id="KTT67920.1"/>
    </source>
</evidence>
<dbReference type="Gene3D" id="1.10.357.10">
    <property type="entry name" value="Tetracycline Repressor, domain 2"/>
    <property type="match status" value="1"/>
</dbReference>
<keyword evidence="2 4" id="KW-0238">DNA-binding</keyword>
<feature type="domain" description="HTH tetR-type" evidence="5">
    <location>
        <begin position="24"/>
        <end position="84"/>
    </location>
</feature>
<dbReference type="InterPro" id="IPR001647">
    <property type="entry name" value="HTH_TetR"/>
</dbReference>
<comment type="caution">
    <text evidence="6">The sequence shown here is derived from an EMBL/GenBank/DDBJ whole genome shotgun (WGS) entry which is preliminary data.</text>
</comment>
<dbReference type="InterPro" id="IPR050109">
    <property type="entry name" value="HTH-type_TetR-like_transc_reg"/>
</dbReference>
<dbReference type="Pfam" id="PF00440">
    <property type="entry name" value="TetR_N"/>
    <property type="match status" value="1"/>
</dbReference>
<dbReference type="RefSeq" id="WP_058734573.1">
    <property type="nucleotide sequence ID" value="NZ_LDTD01000141.1"/>
</dbReference>
<dbReference type="PROSITE" id="PS50977">
    <property type="entry name" value="HTH_TETR_2"/>
    <property type="match status" value="1"/>
</dbReference>
<dbReference type="InterPro" id="IPR009057">
    <property type="entry name" value="Homeodomain-like_sf"/>
</dbReference>
<dbReference type="GO" id="GO:0003700">
    <property type="term" value="F:DNA-binding transcription factor activity"/>
    <property type="evidence" value="ECO:0007669"/>
    <property type="project" value="TreeGrafter"/>
</dbReference>
<proteinExistence type="predicted"/>
<dbReference type="EMBL" id="LDTD01000141">
    <property type="protein sequence ID" value="KTT67920.1"/>
    <property type="molecule type" value="Genomic_DNA"/>
</dbReference>
<dbReference type="PANTHER" id="PTHR30055:SF148">
    <property type="entry name" value="TETR-FAMILY TRANSCRIPTIONAL REGULATOR"/>
    <property type="match status" value="1"/>
</dbReference>
<dbReference type="Pfam" id="PF16859">
    <property type="entry name" value="TetR_C_11"/>
    <property type="match status" value="1"/>
</dbReference>
<sequence length="208" mass="23273">MERKRSDEENARERFPSGAAVMRADVTEALVRAFFQEWARTGYSGLSLERVARSAGVGKAALYRRWPEKAAMASDLLSRVGLTITDVGAQGSLEDDLKATLFAIRRVLRHRVVRCILMDLHAEIGRTPALEKAIRPFQRARRERIDALIDRAIARGEVASSIDRETAADLIAAPLYWRLAVLGGRSDRAHIEQLANMIAAALRVHQRF</sequence>
<evidence type="ECO:0000256" key="4">
    <source>
        <dbReference type="PROSITE-ProRule" id="PRU00335"/>
    </source>
</evidence>
<dbReference type="Gene3D" id="1.10.10.60">
    <property type="entry name" value="Homeodomain-like"/>
    <property type="match status" value="1"/>
</dbReference>